<keyword evidence="3 4" id="KW-0067">ATP-binding</keyword>
<evidence type="ECO:0000259" key="5">
    <source>
        <dbReference type="PROSITE" id="PS50975"/>
    </source>
</evidence>
<organism evidence="6 7">
    <name type="scientific">Methanobrevibacter millerae</name>
    <dbReference type="NCBI Taxonomy" id="230361"/>
    <lineage>
        <taxon>Archaea</taxon>
        <taxon>Methanobacteriati</taxon>
        <taxon>Methanobacteriota</taxon>
        <taxon>Methanomada group</taxon>
        <taxon>Methanobacteria</taxon>
        <taxon>Methanobacteriales</taxon>
        <taxon>Methanobacteriaceae</taxon>
        <taxon>Methanobrevibacter</taxon>
    </lineage>
</organism>
<dbReference type="Gene3D" id="3.30.470.20">
    <property type="entry name" value="ATP-grasp fold, B domain"/>
    <property type="match status" value="1"/>
</dbReference>
<evidence type="ECO:0000256" key="4">
    <source>
        <dbReference type="PROSITE-ProRule" id="PRU00409"/>
    </source>
</evidence>
<evidence type="ECO:0000256" key="2">
    <source>
        <dbReference type="ARBA" id="ARBA00022741"/>
    </source>
</evidence>
<comment type="caution">
    <text evidence="6">The sequence shown here is derived from an EMBL/GenBank/DDBJ whole genome shotgun (WGS) entry which is preliminary data.</text>
</comment>
<dbReference type="PANTHER" id="PTHR43585:SF2">
    <property type="entry name" value="ATP-GRASP ENZYME FSQD"/>
    <property type="match status" value="1"/>
</dbReference>
<dbReference type="SUPFAM" id="SSF56059">
    <property type="entry name" value="Glutathione synthetase ATP-binding domain-like"/>
    <property type="match status" value="1"/>
</dbReference>
<name>A0A8T3VA97_9EURY</name>
<evidence type="ECO:0000256" key="1">
    <source>
        <dbReference type="ARBA" id="ARBA00022598"/>
    </source>
</evidence>
<accession>A0A8T3VA97</accession>
<dbReference type="GO" id="GO:0046872">
    <property type="term" value="F:metal ion binding"/>
    <property type="evidence" value="ECO:0007669"/>
    <property type="project" value="InterPro"/>
</dbReference>
<keyword evidence="1" id="KW-0436">Ligase</keyword>
<reference evidence="6" key="1">
    <citation type="submission" date="2019-04" db="EMBL/GenBank/DDBJ databases">
        <title>Evolution of Biomass-Degrading Anaerobic Consortia Revealed by Metagenomics.</title>
        <authorList>
            <person name="Peng X."/>
        </authorList>
    </citation>
    <scope>NUCLEOTIDE SEQUENCE</scope>
    <source>
        <strain evidence="6">SIG12</strain>
    </source>
</reference>
<dbReference type="Proteomes" id="UP000762703">
    <property type="component" value="Unassembled WGS sequence"/>
</dbReference>
<proteinExistence type="predicted"/>
<feature type="domain" description="ATP-grasp" evidence="5">
    <location>
        <begin position="126"/>
        <end position="322"/>
    </location>
</feature>
<dbReference type="InterPro" id="IPR052032">
    <property type="entry name" value="ATP-dep_AA_Ligase"/>
</dbReference>
<dbReference type="AlphaFoldDB" id="A0A8T3VA97"/>
<protein>
    <submittedName>
        <fullName evidence="6">ATP-grasp domain-containing protein</fullName>
    </submittedName>
</protein>
<dbReference type="PANTHER" id="PTHR43585">
    <property type="entry name" value="FUMIPYRROLE BIOSYNTHESIS PROTEIN C"/>
    <property type="match status" value="1"/>
</dbReference>
<dbReference type="GO" id="GO:0005524">
    <property type="term" value="F:ATP binding"/>
    <property type="evidence" value="ECO:0007669"/>
    <property type="project" value="UniProtKB-UniRule"/>
</dbReference>
<evidence type="ECO:0000256" key="3">
    <source>
        <dbReference type="ARBA" id="ARBA00022840"/>
    </source>
</evidence>
<dbReference type="PROSITE" id="PS50975">
    <property type="entry name" value="ATP_GRASP"/>
    <property type="match status" value="1"/>
</dbReference>
<dbReference type="Pfam" id="PF13535">
    <property type="entry name" value="ATP-grasp_4"/>
    <property type="match status" value="1"/>
</dbReference>
<evidence type="ECO:0000313" key="6">
    <source>
        <dbReference type="EMBL" id="MBE6504657.1"/>
    </source>
</evidence>
<sequence length="572" mass="64684">MFDRGDFLRNIIVVDCISSGTNYIEDIVNRGYNPVVLELQPGGADEDEYKQKIKSNYDVIKYDFDLIYEKDSYDETLEIVRKLNPLLVLAGNERGVILSSKLSNDLGLLGTPIENLDAMTFKDKMHERLCEAGLRYIRGKVVTSIEEAIEFYESESLKEVIIKPVYSFCSVGVRFCSNKNEIIDAMKELFNQKNAYGDDINELLVQERIDGEEYIVNTTSCDGVPRLISMWKYEKVKTSKGAIVYDSACSVNKLNIGEAELVEYAYDVVNAIGIEYGPVHGEYMIDENGPVLIEVNCRPCGLTMPAEYLDMIFSQHDTDSILDSYLSPENFEEQRKKPYRPSAYGCIKLFIVPEDIFAKSAPISNMSSNLKSHYSTVLQSIDGNELFVQTKDLNTSCGHVFLVHEDLAIVREDIEFLRSVEKNAFELILNEEADENYELDEDEIISKLQNIIRVSKKYGNCLLITDQDINDINVFQIGLSDIGNVHGAFDHVLVNLNKSLLDVRSEKRVEILINLFSYLKVGGIIFIPKSTYDYFPGGRKGIESLIKDLNLIIEAPPFGIKNTVIASKNSIQ</sequence>
<dbReference type="EMBL" id="SUTE01000022">
    <property type="protein sequence ID" value="MBE6504657.1"/>
    <property type="molecule type" value="Genomic_DNA"/>
</dbReference>
<keyword evidence="2 4" id="KW-0547">Nucleotide-binding</keyword>
<evidence type="ECO:0000313" key="7">
    <source>
        <dbReference type="Proteomes" id="UP000762703"/>
    </source>
</evidence>
<gene>
    <name evidence="6" type="ORF">E7Z73_02780</name>
</gene>
<dbReference type="GO" id="GO:0016874">
    <property type="term" value="F:ligase activity"/>
    <property type="evidence" value="ECO:0007669"/>
    <property type="project" value="UniProtKB-KW"/>
</dbReference>
<dbReference type="InterPro" id="IPR011761">
    <property type="entry name" value="ATP-grasp"/>
</dbReference>